<reference evidence="3" key="1">
    <citation type="submission" date="2023-06" db="EMBL/GenBank/DDBJ databases">
        <authorList>
            <person name="Zeman M."/>
            <person name="Kubasova T."/>
            <person name="Jahodarova E."/>
            <person name="Nykrynova M."/>
            <person name="Rychlik I."/>
        </authorList>
    </citation>
    <scope>NUCLEOTIDE SEQUENCE</scope>
    <source>
        <strain evidence="3">ET15</strain>
        <strain evidence="2">ET37</strain>
    </source>
</reference>
<feature type="compositionally biased region" description="Basic residues" evidence="1">
    <location>
        <begin position="1"/>
        <end position="14"/>
    </location>
</feature>
<reference evidence="3" key="2">
    <citation type="submission" date="2023-08" db="EMBL/GenBank/DDBJ databases">
        <title>Identification and characterization of horizontal gene transfer across gut microbiota members of farm animals based on homology search.</title>
        <authorList>
            <person name="Schwarzerova J."/>
            <person name="Nykrynova M."/>
            <person name="Jureckova K."/>
            <person name="Cejkova D."/>
            <person name="Rychlik I."/>
        </authorList>
    </citation>
    <scope>NUCLEOTIDE SEQUENCE</scope>
    <source>
        <strain evidence="3">ET15</strain>
        <strain evidence="2">ET37</strain>
    </source>
</reference>
<protein>
    <submittedName>
        <fullName evidence="3">Uncharacterized protein</fullName>
    </submittedName>
</protein>
<evidence type="ECO:0000313" key="5">
    <source>
        <dbReference type="Proteomes" id="UP001168478"/>
    </source>
</evidence>
<gene>
    <name evidence="2" type="ORF">QVN81_10670</name>
    <name evidence="3" type="ORF">QVN84_09170</name>
</gene>
<sequence>MNKIKAQIKCKKTPSHQQPGNRPPLPLSGHAPTARGTHHPCLMLHTSPPSAPSPTALIETPEAETRSFLDFFFTEQNRETDILTTQKTTFRTPLTPLRHASTPLPIPPNGLSGSPQSPFHDAERAVSQRERASLTVPKSPFCNAEQCFPRCQKHYKGNKPLNINNLEKPLENRVFRIRRKSRSKQPILADIRQKTRACQATPHQHKNGFSHRTVTAYLKTATACPTPVIRHKKTARSRYFSLLLAAHNNPVTDGTPAYLPWCSSDTVSFLRP</sequence>
<evidence type="ECO:0000313" key="3">
    <source>
        <dbReference type="EMBL" id="MDN0025686.1"/>
    </source>
</evidence>
<accession>A0AAW7JNT1</accession>
<proteinExistence type="predicted"/>
<dbReference type="RefSeq" id="WP_289825950.1">
    <property type="nucleotide sequence ID" value="NZ_JAUEIE010000012.1"/>
</dbReference>
<dbReference type="AlphaFoldDB" id="A0AAW7JNT1"/>
<dbReference type="Proteomes" id="UP001167831">
    <property type="component" value="Unassembled WGS sequence"/>
</dbReference>
<name>A0AAW7JNT1_9BACT</name>
<evidence type="ECO:0000313" key="4">
    <source>
        <dbReference type="Proteomes" id="UP001167831"/>
    </source>
</evidence>
<dbReference type="EMBL" id="JAUEIF010000008">
    <property type="protein sequence ID" value="MDN0025686.1"/>
    <property type="molecule type" value="Genomic_DNA"/>
</dbReference>
<feature type="region of interest" description="Disordered" evidence="1">
    <location>
        <begin position="1"/>
        <end position="38"/>
    </location>
</feature>
<organism evidence="3 5">
    <name type="scientific">Leyella lascolaii</name>
    <dbReference type="NCBI Taxonomy" id="1776379"/>
    <lineage>
        <taxon>Bacteria</taxon>
        <taxon>Pseudomonadati</taxon>
        <taxon>Bacteroidota</taxon>
        <taxon>Bacteroidia</taxon>
        <taxon>Bacteroidales</taxon>
        <taxon>Prevotellaceae</taxon>
        <taxon>Leyella</taxon>
    </lineage>
</organism>
<evidence type="ECO:0000313" key="2">
    <source>
        <dbReference type="EMBL" id="MDN0023476.1"/>
    </source>
</evidence>
<comment type="caution">
    <text evidence="3">The sequence shown here is derived from an EMBL/GenBank/DDBJ whole genome shotgun (WGS) entry which is preliminary data.</text>
</comment>
<keyword evidence="4" id="KW-1185">Reference proteome</keyword>
<dbReference type="EMBL" id="JAUEIE010000012">
    <property type="protein sequence ID" value="MDN0023476.1"/>
    <property type="molecule type" value="Genomic_DNA"/>
</dbReference>
<evidence type="ECO:0000256" key="1">
    <source>
        <dbReference type="SAM" id="MobiDB-lite"/>
    </source>
</evidence>
<dbReference type="Proteomes" id="UP001168478">
    <property type="component" value="Unassembled WGS sequence"/>
</dbReference>